<keyword evidence="1 2" id="KW-1015">Disulfide bond</keyword>
<gene>
    <name evidence="6" type="ORF">OFUS_LOCUS7620</name>
</gene>
<dbReference type="InterPro" id="IPR002172">
    <property type="entry name" value="LDrepeatLR_classA_rpt"/>
</dbReference>
<evidence type="ECO:0000259" key="5">
    <source>
        <dbReference type="SMART" id="SM01361"/>
    </source>
</evidence>
<dbReference type="Gene3D" id="2.60.40.1930">
    <property type="match status" value="2"/>
</dbReference>
<proteinExistence type="predicted"/>
<protein>
    <recommendedName>
        <fullName evidence="8">CD109 antigen</fullName>
    </recommendedName>
</protein>
<dbReference type="SUPFAM" id="SSF57424">
    <property type="entry name" value="LDL receptor-like module"/>
    <property type="match status" value="1"/>
</dbReference>
<evidence type="ECO:0000256" key="1">
    <source>
        <dbReference type="ARBA" id="ARBA00023157"/>
    </source>
</evidence>
<dbReference type="InterPro" id="IPR050473">
    <property type="entry name" value="A2M/Complement_sys"/>
</dbReference>
<feature type="domain" description="Alpha-macroglobulin receptor-binding" evidence="5">
    <location>
        <begin position="1431"/>
        <end position="1513"/>
    </location>
</feature>
<evidence type="ECO:0000313" key="7">
    <source>
        <dbReference type="Proteomes" id="UP000749559"/>
    </source>
</evidence>
<dbReference type="InterPro" id="IPR011625">
    <property type="entry name" value="A2M_N_BRD"/>
</dbReference>
<dbReference type="SMART" id="SM01360">
    <property type="entry name" value="A2M"/>
    <property type="match status" value="1"/>
</dbReference>
<dbReference type="InterPro" id="IPR011626">
    <property type="entry name" value="Alpha-macroglobulin_TED"/>
</dbReference>
<feature type="domain" description="Alpha-2-macroglobulin bait region" evidence="3">
    <location>
        <begin position="470"/>
        <end position="592"/>
    </location>
</feature>
<name>A0A8S4NLD0_OWEFU</name>
<dbReference type="Pfam" id="PF07678">
    <property type="entry name" value="TED_complement"/>
    <property type="match status" value="1"/>
</dbReference>
<dbReference type="GO" id="GO:0005615">
    <property type="term" value="C:extracellular space"/>
    <property type="evidence" value="ECO:0007669"/>
    <property type="project" value="InterPro"/>
</dbReference>
<dbReference type="Proteomes" id="UP000749559">
    <property type="component" value="Unassembled WGS sequence"/>
</dbReference>
<evidence type="ECO:0008006" key="8">
    <source>
        <dbReference type="Google" id="ProtNLM"/>
    </source>
</evidence>
<sequence length="1575" mass="180346">MKMIKMEISLIFEIYIITLLINDVTGQKDLITYHPPGRLRATYMITAPRILRPNQVFRMYAIILRQEYDDIIIRASIRNVEQRSEVGGVSEHFSRLGGRSLEIKVPEFLPPGNYTLYVEGKSMSGVGGSLFYNETSLIFDTKQVSVFMETDKPVYNKGNKVRFRVIPVTPNLMPVQGTVDIFIIEHSDVIVRRWLAQAINNGIIEKEFTLPGSLQKRARWIIEVHGFGHVYKKVIYATEMYVERMVVNITTPQTIKTTEYGLAGFVKAFYHPSWIPTKGNGSIDFAVEGFPNSKFSIEIPYFENEFQFMLTMDEIRRRTGVVNLSGKAIKAKAWVYDFYYYETRWGETTTIVYDGAGFRMFFVEDIIRTFKPNMPLDVHIALKDTDESRPLFSTPGHVELEISYQTEDGASRKTRERLPFSDDNIAALTIHPGEDDKLITINARYRGLGMTLPLIRMLAYRVFSINRYYMQLKSLTSEPKVNRYMTFVLKTNTFVDTIFYHIVSTGNIVVSNQLDMTSQQKSFSVAISRDMMPSARMVVYFVKHGEVVADSLSFYVDPAALHEVDLTINRGKDFSPSNVEVIGTADPGTLIAFNSEQYYLYDLGLRNFITEQEIVDELLTYDSHTNVSASVSWKGKHWERERVYFPTQSYGADANTTFTFAGLHVFTDANLTTVPSDCNATNGWLTCHDGSCYRVEKKCDDNFDCEDGADESGCGREAPIVRTWDYLKDLFFHIPYFERFEDVSWAWHTDYTKPSGKSYSELAPPFQPYSYAISAISVSRDKGLGVTQVPYMVDVTRDFYCRCEFPKTARRGEQIGIQVWLSSFYSYSVEVLVTLLASNDYKFVAVGDKHIISSYAPDLLSGEIQTLVYLSPGEKRFVHFPILPLKTGTTKFKITADTFKRGEGCSGSIKVTMDGVRNTWHTPYFVDLVKYSQIIIPDLWIPVPERFVLPEQRHHLYVPGSAVTKVSIVGDVLGPAFFTSKLRSSELLDVSSGMLEAHFFEFTQNLWYLKYLKSTDQLTHAVQTKALAIMNTVIERAMRYKQNVRGGFSMFYKSSSNLWVTAYMLQHMKNARDTEWEGQFYITSELLNDMATWIVSRQNKSSGCFMEVQDYYMRTMIPKLQVLNGVEDYWNITLTAHVVIALSGNLGLTGEASSAAEKAKDKAAEFLATTLEILDDPFDLAIVTYALHAAEHRKKGEFFRKLKKAKRNDKGEQWPYWSPIEIDPIEIETIDVTPFMQPNEPSAMGVESVMATSYALMCYVQQNYLNEASKIMYWLQSRRRGKGFWSGTVDTSTAMQALYMYGLRNPNRDLYNLELTVESTSTAEWSKVVVLNKDNFNIEQELTVPNTWGSVKVTARGNGLALLQVTTTVNVEYMDQMRAPGKPPNGFRRHFDLVMNLNWGGMNNSIMIMQPCARWLRTDLGPHSMLAFFRIEIPTGYMVIKNELRAMLKRHKNVVRNRVSGNYLNFYVNKIGTDWLCTDVRADRWYPVANASIQHTAMVAEFFQPDIQNRTLYTTYNLFLQHICMVCGSYQCPYCPYFNSAESTRGCLTFWWIAFYGLVMICFQQSDNIFPADDK</sequence>
<dbReference type="Gene3D" id="2.60.40.10">
    <property type="entry name" value="Immunoglobulins"/>
    <property type="match status" value="1"/>
</dbReference>
<dbReference type="Gene3D" id="2.60.40.2950">
    <property type="match status" value="1"/>
</dbReference>
<evidence type="ECO:0000259" key="4">
    <source>
        <dbReference type="SMART" id="SM01360"/>
    </source>
</evidence>
<dbReference type="Gene3D" id="2.60.120.1540">
    <property type="match status" value="1"/>
</dbReference>
<dbReference type="InterPro" id="IPR001599">
    <property type="entry name" value="Macroglobln_a2"/>
</dbReference>
<feature type="disulfide bond" evidence="2">
    <location>
        <begin position="687"/>
        <end position="705"/>
    </location>
</feature>
<dbReference type="Pfam" id="PF00207">
    <property type="entry name" value="A2M"/>
    <property type="match status" value="1"/>
</dbReference>
<dbReference type="GO" id="GO:0004866">
    <property type="term" value="F:endopeptidase inhibitor activity"/>
    <property type="evidence" value="ECO:0007669"/>
    <property type="project" value="InterPro"/>
</dbReference>
<dbReference type="InterPro" id="IPR008930">
    <property type="entry name" value="Terpenoid_cyclase/PrenylTrfase"/>
</dbReference>
<dbReference type="SUPFAM" id="SSF48239">
    <property type="entry name" value="Terpenoid cyclases/Protein prenyltransferases"/>
    <property type="match status" value="1"/>
</dbReference>
<dbReference type="SMART" id="SM01359">
    <property type="entry name" value="A2M_N_2"/>
    <property type="match status" value="1"/>
</dbReference>
<dbReference type="OrthoDB" id="6359008at2759"/>
<dbReference type="Gene3D" id="2.60.40.690">
    <property type="entry name" value="Alpha-macroglobulin, receptor-binding domain"/>
    <property type="match status" value="1"/>
</dbReference>
<feature type="domain" description="Alpha-2-macroglobulin" evidence="4">
    <location>
        <begin position="744"/>
        <end position="835"/>
    </location>
</feature>
<dbReference type="InterPro" id="IPR036595">
    <property type="entry name" value="A-macroglobulin_rcpt-bd_sf"/>
</dbReference>
<comment type="caution">
    <text evidence="6">The sequence shown here is derived from an EMBL/GenBank/DDBJ whole genome shotgun (WGS) entry which is preliminary data.</text>
</comment>
<accession>A0A8S4NLD0</accession>
<dbReference type="SMART" id="SM00192">
    <property type="entry name" value="LDLa"/>
    <property type="match status" value="1"/>
</dbReference>
<dbReference type="PANTHER" id="PTHR11412:SF146">
    <property type="entry name" value="CD109 ANTIGEN"/>
    <property type="match status" value="1"/>
</dbReference>
<keyword evidence="7" id="KW-1185">Reference proteome</keyword>
<reference evidence="6" key="1">
    <citation type="submission" date="2022-03" db="EMBL/GenBank/DDBJ databases">
        <authorList>
            <person name="Martin C."/>
        </authorList>
    </citation>
    <scope>NUCLEOTIDE SEQUENCE</scope>
</reference>
<dbReference type="Gene3D" id="1.50.10.20">
    <property type="match status" value="1"/>
</dbReference>
<dbReference type="SMART" id="SM01361">
    <property type="entry name" value="A2M_recep"/>
    <property type="match status" value="1"/>
</dbReference>
<dbReference type="Pfam" id="PF07703">
    <property type="entry name" value="A2M_BRD"/>
    <property type="match status" value="1"/>
</dbReference>
<dbReference type="InterPro" id="IPR009048">
    <property type="entry name" value="A-macroglobulin_rcpt-bd"/>
</dbReference>
<dbReference type="CDD" id="cd00112">
    <property type="entry name" value="LDLa"/>
    <property type="match status" value="1"/>
</dbReference>
<dbReference type="EMBL" id="CAIIXF020000004">
    <property type="protein sequence ID" value="CAH1780995.1"/>
    <property type="molecule type" value="Genomic_DNA"/>
</dbReference>
<evidence type="ECO:0000259" key="3">
    <source>
        <dbReference type="SMART" id="SM01359"/>
    </source>
</evidence>
<comment type="caution">
    <text evidence="2">Lacks conserved residue(s) required for the propagation of feature annotation.</text>
</comment>
<evidence type="ECO:0000313" key="6">
    <source>
        <dbReference type="EMBL" id="CAH1780995.1"/>
    </source>
</evidence>
<evidence type="ECO:0000256" key="2">
    <source>
        <dbReference type="PROSITE-ProRule" id="PRU00124"/>
    </source>
</evidence>
<dbReference type="PROSITE" id="PS50068">
    <property type="entry name" value="LDLRA_2"/>
    <property type="match status" value="1"/>
</dbReference>
<organism evidence="6 7">
    <name type="scientific">Owenia fusiformis</name>
    <name type="common">Polychaete worm</name>
    <dbReference type="NCBI Taxonomy" id="6347"/>
    <lineage>
        <taxon>Eukaryota</taxon>
        <taxon>Metazoa</taxon>
        <taxon>Spiralia</taxon>
        <taxon>Lophotrochozoa</taxon>
        <taxon>Annelida</taxon>
        <taxon>Polychaeta</taxon>
        <taxon>Sedentaria</taxon>
        <taxon>Canalipalpata</taxon>
        <taxon>Sabellida</taxon>
        <taxon>Oweniida</taxon>
        <taxon>Oweniidae</taxon>
        <taxon>Owenia</taxon>
    </lineage>
</organism>
<feature type="disulfide bond" evidence="2">
    <location>
        <begin position="699"/>
        <end position="714"/>
    </location>
</feature>
<dbReference type="PANTHER" id="PTHR11412">
    <property type="entry name" value="MACROGLOBULIN / COMPLEMENT"/>
    <property type="match status" value="1"/>
</dbReference>
<dbReference type="InterPro" id="IPR013783">
    <property type="entry name" value="Ig-like_fold"/>
</dbReference>
<dbReference type="InterPro" id="IPR036055">
    <property type="entry name" value="LDL_receptor-like_sf"/>
</dbReference>
<dbReference type="Pfam" id="PF07677">
    <property type="entry name" value="A2M_recep"/>
    <property type="match status" value="1"/>
</dbReference>
<dbReference type="SUPFAM" id="SSF49410">
    <property type="entry name" value="Alpha-macroglobulin receptor domain"/>
    <property type="match status" value="1"/>
</dbReference>